<dbReference type="GO" id="GO:0045132">
    <property type="term" value="P:meiotic chromosome segregation"/>
    <property type="evidence" value="ECO:0007669"/>
    <property type="project" value="EnsemblFungi"/>
</dbReference>
<dbReference type="GO" id="GO:0016787">
    <property type="term" value="F:hydrolase activity"/>
    <property type="evidence" value="ECO:0007669"/>
    <property type="project" value="UniProtKB-KW"/>
</dbReference>
<reference key="2">
    <citation type="submission" date="2011-08" db="EMBL/GenBank/DDBJ databases">
        <title>Genome sequence of Naumovozyma castellii.</title>
        <authorList>
            <person name="Gordon J.L."/>
            <person name="Armisen D."/>
            <person name="Proux-Wera E."/>
            <person name="OhEigeartaigh S.S."/>
            <person name="Byrne K.P."/>
            <person name="Wolfe K.H."/>
        </authorList>
    </citation>
    <scope>NUCLEOTIDE SEQUENCE</scope>
    <source>
        <strain>Type strain:CBS 4309</strain>
    </source>
</reference>
<dbReference type="eggNOG" id="KOG0351">
    <property type="taxonomic scope" value="Eukaryota"/>
</dbReference>
<dbReference type="InterPro" id="IPR036388">
    <property type="entry name" value="WH-like_DNA-bd_sf"/>
</dbReference>
<dbReference type="GeneID" id="96903605"/>
<evidence type="ECO:0000259" key="14">
    <source>
        <dbReference type="PROSITE" id="PS51192"/>
    </source>
</evidence>
<dbReference type="GO" id="GO:0009378">
    <property type="term" value="F:four-way junction helicase activity"/>
    <property type="evidence" value="ECO:0007669"/>
    <property type="project" value="TreeGrafter"/>
</dbReference>
<dbReference type="InterPro" id="IPR004589">
    <property type="entry name" value="DNA_helicase_ATP-dep_RecQ"/>
</dbReference>
<comment type="subcellular location">
    <subcellularLocation>
        <location evidence="1">Nucleus</location>
    </subcellularLocation>
</comment>
<dbReference type="GO" id="GO:0010520">
    <property type="term" value="P:regulation of reciprocal meiotic recombination"/>
    <property type="evidence" value="ECO:0007669"/>
    <property type="project" value="EnsemblFungi"/>
</dbReference>
<dbReference type="InterPro" id="IPR027417">
    <property type="entry name" value="P-loop_NTPase"/>
</dbReference>
<dbReference type="GO" id="GO:0000722">
    <property type="term" value="P:telomere maintenance via recombination"/>
    <property type="evidence" value="ECO:0007669"/>
    <property type="project" value="EnsemblFungi"/>
</dbReference>
<dbReference type="GO" id="GO:0007534">
    <property type="term" value="P:gene conversion at mating-type locus"/>
    <property type="evidence" value="ECO:0007669"/>
    <property type="project" value="EnsemblFungi"/>
</dbReference>
<sequence>MSARTKPSHNLRREHKWLKETNVLQHDRDLVLQVINKNITHKRIRSTADAITKQASPNFAGRNATNEADMIIPDSSSSIYQKDSNVVYSIDIDLEHNIPMLAPEQPLLPTITNMKPPQERVVNSTRKVSATIISNNLTELNIAQSSSTKDELISLQEALIKKLKDQSNTFSRKCSIMESTSLSEDNKKSQLSKEINPALIRLKSEISDLESRIEPLARKAKTESAHPIIESTGTPSNLQGQMRSTEGLIEVLEDNDETSNEEPTILSQQSVIHNSIPTPPPQRPLRERHDRINYRIPEKDDPFDYKLGKLDATIESTQHENTMDAEDDDASSYMTTRDEERDERLNQSDLEFVINDAPDQDAPYKDDSEGENIELINSSPLKELPMPAPTNDMVDHDEIINDSDEPIIDLLDEEDELDIIIEDSMPNLHNTRTNNINNTQLSISHSDLELINSDENEDDDEEDNLSDSDLEQFDEERENGTQMVNIEELDNDLKIIAERKLQEDVAKDWSPVKIKNEPKDTFISPTKNKLLDFPDDDDDDDDDDFSLLNEIASDHTKKNHNSTTSPRHPWSDEVDFKLHEVFKLPGFRSNQLEAVDATLSGKDVFVLMPTGGGKSLCYQLPAVVKSGKTKGTTIVISPLISLMQDQVEHLLAKDIKACMFSSKGTAEQRKQTFNLFIHGLLDLIYISPEMISASEQCKRAISKLHSDGKLARIVVDEAHCVSNWGHDFRPDYKELKYFKREYPDVPMIALTATASEQVRMDIIHNLELKDPVFLKQSFNRTNLYYEVKKKTKNAIFEIIDSIKTKFRNQTGIIYCHSKNSCEQTSDKLQRQGIKCAFYHAGMEPDDRLKVQKAWQADEIQVICATVAFGMGIDKPDVRFVYHFTVPRTLEGYYQETGRAGRDGKFSYCITYFSFRDVRTMQTMIQKDENLDRQNKEKHLNKLQQVMSYCDNMTDCRRKLVLSYFNEDFDSKLCHKNCDNCKNSAHVITEERDITEISKKIISLVEAIQNDRVTLIQCQDIVKGSRSSKIIQSGYTNLEQYGLGKKMSKSDIERIFFHLVTIRILQEYSIMNNGGFAASYVKVGPNSKKLLDGKLDVAMQFTSSSSAGTRTPSSNEASRPSPSRMSSSRSEQMVPKPAFISAKQLSSFSYRGNNTEVARPISLQNNTESRSTQELIDITAAYNKLREVSLGLGNRMNPPVMNFLSDVALKKLATILPVTPEQFSSIPSIGERQRKKFKYFKSTILNLRKNRRNISNNKDSIVLSNGSSIPELNSQNSSGTKSHYFSLDPDEEQYNQAIVNQLRDAQFKSASNSAESTQLRPKQNNYGSKRSYTNNYKSYNRKKKT</sequence>
<evidence type="ECO:0000256" key="10">
    <source>
        <dbReference type="ARBA" id="ARBA00034617"/>
    </source>
</evidence>
<gene>
    <name evidence="16" type="primary">NCAS0D04180</name>
    <name evidence="16" type="ordered locus">NCAS_0D04180</name>
</gene>
<dbReference type="STRING" id="1064592.G0VEK8"/>
<feature type="region of interest" description="Disordered" evidence="12">
    <location>
        <begin position="1305"/>
        <end position="1344"/>
    </location>
</feature>
<dbReference type="GO" id="GO:0005730">
    <property type="term" value="C:nucleolus"/>
    <property type="evidence" value="ECO:0007669"/>
    <property type="project" value="EnsemblFungi"/>
</dbReference>
<dbReference type="GO" id="GO:0044818">
    <property type="term" value="P:mitotic G2/M transition checkpoint"/>
    <property type="evidence" value="ECO:0007669"/>
    <property type="project" value="EnsemblFungi"/>
</dbReference>
<evidence type="ECO:0000256" key="3">
    <source>
        <dbReference type="ARBA" id="ARBA00022741"/>
    </source>
</evidence>
<dbReference type="PROSITE" id="PS50967">
    <property type="entry name" value="HRDC"/>
    <property type="match status" value="1"/>
</dbReference>
<feature type="domain" description="HRDC" evidence="13">
    <location>
        <begin position="1174"/>
        <end position="1257"/>
    </location>
</feature>
<dbReference type="InterPro" id="IPR010997">
    <property type="entry name" value="HRDC-like_sf"/>
</dbReference>
<dbReference type="GO" id="GO:0044547">
    <property type="term" value="F:DNA topoisomerase binding"/>
    <property type="evidence" value="ECO:0007669"/>
    <property type="project" value="EnsemblFungi"/>
</dbReference>
<dbReference type="Gene3D" id="1.10.10.10">
    <property type="entry name" value="Winged helix-like DNA-binding domain superfamily/Winged helix DNA-binding domain"/>
    <property type="match status" value="1"/>
</dbReference>
<dbReference type="Pfam" id="PF11408">
    <property type="entry name" value="Helicase_Sgs1"/>
    <property type="match status" value="1"/>
</dbReference>
<dbReference type="GO" id="GO:0043138">
    <property type="term" value="F:3'-5' DNA helicase activity"/>
    <property type="evidence" value="ECO:0007669"/>
    <property type="project" value="UniProtKB-EC"/>
</dbReference>
<dbReference type="GO" id="GO:0010947">
    <property type="term" value="P:negative regulation of meiotic joint molecule formation"/>
    <property type="evidence" value="ECO:0007669"/>
    <property type="project" value="EnsemblFungi"/>
</dbReference>
<dbReference type="GO" id="GO:0000724">
    <property type="term" value="P:double-strand break repair via homologous recombination"/>
    <property type="evidence" value="ECO:0007669"/>
    <property type="project" value="EnsemblFungi"/>
</dbReference>
<dbReference type="Proteomes" id="UP000001640">
    <property type="component" value="Chromosome 4"/>
</dbReference>
<feature type="region of interest" description="Disordered" evidence="12">
    <location>
        <begin position="517"/>
        <end position="546"/>
    </location>
</feature>
<dbReference type="GO" id="GO:0031860">
    <property type="term" value="P:telomeric 3' overhang formation"/>
    <property type="evidence" value="ECO:0007669"/>
    <property type="project" value="EnsemblFungi"/>
</dbReference>
<proteinExistence type="inferred from homology"/>
<feature type="compositionally biased region" description="Low complexity" evidence="12">
    <location>
        <begin position="1101"/>
        <end position="1129"/>
    </location>
</feature>
<dbReference type="OMA" id="LCHKNCD"/>
<evidence type="ECO:0000256" key="7">
    <source>
        <dbReference type="ARBA" id="ARBA00023125"/>
    </source>
</evidence>
<feature type="compositionally biased region" description="Acidic residues" evidence="12">
    <location>
        <begin position="533"/>
        <end position="545"/>
    </location>
</feature>
<keyword evidence="4" id="KW-0378">Hydrolase</keyword>
<dbReference type="OrthoDB" id="10261556at2759"/>
<evidence type="ECO:0000256" key="8">
    <source>
        <dbReference type="ARBA" id="ARBA00023235"/>
    </source>
</evidence>
<dbReference type="FunFam" id="3.40.50.300:FF:000340">
    <property type="entry name" value="Bloom syndrome, RecQ helicase"/>
    <property type="match status" value="1"/>
</dbReference>
<dbReference type="EC" id="5.6.2.4" evidence="11"/>
<protein>
    <recommendedName>
        <fullName evidence="11">DNA 3'-5' helicase</fullName>
        <ecNumber evidence="11">5.6.2.4</ecNumber>
    </recommendedName>
</protein>
<keyword evidence="5" id="KW-0347">Helicase</keyword>
<dbReference type="SUPFAM" id="SSF52540">
    <property type="entry name" value="P-loop containing nucleoside triphosphate hydrolases"/>
    <property type="match status" value="2"/>
</dbReference>
<dbReference type="EMBL" id="HE576755">
    <property type="protein sequence ID" value="CCC69999.1"/>
    <property type="molecule type" value="Genomic_DNA"/>
</dbReference>
<dbReference type="GO" id="GO:0031573">
    <property type="term" value="P:mitotic intra-S DNA damage checkpoint signaling"/>
    <property type="evidence" value="ECO:0007669"/>
    <property type="project" value="EnsemblFungi"/>
</dbReference>
<dbReference type="NCBIfam" id="TIGR00614">
    <property type="entry name" value="recQ_fam"/>
    <property type="match status" value="1"/>
</dbReference>
<evidence type="ECO:0000256" key="12">
    <source>
        <dbReference type="SAM" id="MobiDB-lite"/>
    </source>
</evidence>
<feature type="domain" description="Helicase ATP-binding" evidence="14">
    <location>
        <begin position="595"/>
        <end position="772"/>
    </location>
</feature>
<dbReference type="InterPro" id="IPR011545">
    <property type="entry name" value="DEAD/DEAH_box_helicase_dom"/>
</dbReference>
<feature type="compositionally biased region" description="Polar residues" evidence="12">
    <location>
        <begin position="1257"/>
        <end position="1282"/>
    </location>
</feature>
<evidence type="ECO:0000256" key="9">
    <source>
        <dbReference type="ARBA" id="ARBA00023242"/>
    </source>
</evidence>
<keyword evidence="7" id="KW-0238">DNA-binding</keyword>
<dbReference type="FunCoup" id="G0VEK8">
    <property type="interactions" value="504"/>
</dbReference>
<dbReference type="SMART" id="SM00956">
    <property type="entry name" value="RQC"/>
    <property type="match status" value="1"/>
</dbReference>
<dbReference type="InterPro" id="IPR002464">
    <property type="entry name" value="DNA/RNA_helicase_DEAH_CS"/>
</dbReference>
<dbReference type="InParanoid" id="G0VEK8"/>
<name>G0VEK8_NAUCA</name>
<evidence type="ECO:0000256" key="5">
    <source>
        <dbReference type="ARBA" id="ARBA00022806"/>
    </source>
</evidence>
<dbReference type="GO" id="GO:0006260">
    <property type="term" value="P:DNA replication"/>
    <property type="evidence" value="ECO:0007669"/>
    <property type="project" value="EnsemblFungi"/>
</dbReference>
<keyword evidence="8" id="KW-0413">Isomerase</keyword>
<dbReference type="CDD" id="cd17920">
    <property type="entry name" value="DEXHc_RecQ"/>
    <property type="match status" value="1"/>
</dbReference>
<dbReference type="PANTHER" id="PTHR13710:SF153">
    <property type="entry name" value="RECQ-LIKE DNA HELICASE BLM"/>
    <property type="match status" value="1"/>
</dbReference>
<dbReference type="Pfam" id="PF16124">
    <property type="entry name" value="RecQ_Zn_bind"/>
    <property type="match status" value="1"/>
</dbReference>
<dbReference type="PROSITE" id="PS51194">
    <property type="entry name" value="HELICASE_CTER"/>
    <property type="match status" value="1"/>
</dbReference>
<dbReference type="RefSeq" id="XP_003676360.1">
    <property type="nucleotide sequence ID" value="XM_003676312.1"/>
</dbReference>
<dbReference type="SMART" id="SM00341">
    <property type="entry name" value="HRDC"/>
    <property type="match status" value="1"/>
</dbReference>
<dbReference type="GO" id="GO:0031422">
    <property type="term" value="C:RecQ family helicase-topoisomerase III complex"/>
    <property type="evidence" value="ECO:0007669"/>
    <property type="project" value="EnsemblFungi"/>
</dbReference>
<dbReference type="HOGENOM" id="CLU_001103_22_1_1"/>
<evidence type="ECO:0000259" key="15">
    <source>
        <dbReference type="PROSITE" id="PS51194"/>
    </source>
</evidence>
<dbReference type="FunFam" id="3.40.50.300:FF:000296">
    <property type="entry name" value="ATP-dependent DNA helicase RecQ"/>
    <property type="match status" value="1"/>
</dbReference>
<evidence type="ECO:0000256" key="1">
    <source>
        <dbReference type="ARBA" id="ARBA00004123"/>
    </source>
</evidence>
<feature type="compositionally biased region" description="Polar residues" evidence="12">
    <location>
        <begin position="231"/>
        <end position="240"/>
    </location>
</feature>
<dbReference type="GO" id="GO:0000070">
    <property type="term" value="P:mitotic sister chromatid segregation"/>
    <property type="evidence" value="ECO:0007669"/>
    <property type="project" value="EnsemblFungi"/>
</dbReference>
<evidence type="ECO:0000259" key="13">
    <source>
        <dbReference type="PROSITE" id="PS50967"/>
    </source>
</evidence>
<dbReference type="PANTHER" id="PTHR13710">
    <property type="entry name" value="DNA HELICASE RECQ FAMILY MEMBER"/>
    <property type="match status" value="1"/>
</dbReference>
<keyword evidence="3" id="KW-0547">Nucleotide-binding</keyword>
<feature type="region of interest" description="Disordered" evidence="12">
    <location>
        <begin position="1257"/>
        <end position="1285"/>
    </location>
</feature>
<dbReference type="SUPFAM" id="SSF47819">
    <property type="entry name" value="HRDC-like"/>
    <property type="match status" value="1"/>
</dbReference>
<dbReference type="InterPro" id="IPR002121">
    <property type="entry name" value="HRDC_dom"/>
</dbReference>
<dbReference type="InterPro" id="IPR032284">
    <property type="entry name" value="RecQ_Zn-bd"/>
</dbReference>
<accession>G0VEK8</accession>
<feature type="domain" description="Helicase C-terminal" evidence="15">
    <location>
        <begin position="779"/>
        <end position="943"/>
    </location>
</feature>
<dbReference type="PROSITE" id="PS51192">
    <property type="entry name" value="HELICASE_ATP_BIND_1"/>
    <property type="match status" value="1"/>
</dbReference>
<dbReference type="InterPro" id="IPR022758">
    <property type="entry name" value="Helicase_Sgs1"/>
</dbReference>
<evidence type="ECO:0000313" key="17">
    <source>
        <dbReference type="Proteomes" id="UP000001640"/>
    </source>
</evidence>
<feature type="region of interest" description="Disordered" evidence="12">
    <location>
        <begin position="1101"/>
        <end position="1133"/>
    </location>
</feature>
<dbReference type="KEGG" id="ncs:NCAS_0D04180"/>
<keyword evidence="17" id="KW-1185">Reference proteome</keyword>
<dbReference type="SMART" id="SM00490">
    <property type="entry name" value="HELICc"/>
    <property type="match status" value="1"/>
</dbReference>
<evidence type="ECO:0000256" key="2">
    <source>
        <dbReference type="ARBA" id="ARBA00005446"/>
    </source>
</evidence>
<dbReference type="InterPro" id="IPR044876">
    <property type="entry name" value="HRDC_dom_sf"/>
</dbReference>
<dbReference type="GO" id="GO:0006265">
    <property type="term" value="P:DNA topological change"/>
    <property type="evidence" value="ECO:0007669"/>
    <property type="project" value="EnsemblFungi"/>
</dbReference>
<feature type="region of interest" description="Disordered" evidence="12">
    <location>
        <begin position="218"/>
        <end position="240"/>
    </location>
</feature>
<comment type="catalytic activity">
    <reaction evidence="10">
        <text>Couples ATP hydrolysis with the unwinding of duplex DNA by translocating in the 3'-5' direction.</text>
        <dbReference type="EC" id="5.6.2.4"/>
    </reaction>
</comment>
<dbReference type="Gene3D" id="3.40.50.300">
    <property type="entry name" value="P-loop containing nucleotide triphosphate hydrolases"/>
    <property type="match status" value="2"/>
</dbReference>
<evidence type="ECO:0000256" key="11">
    <source>
        <dbReference type="ARBA" id="ARBA00034808"/>
    </source>
</evidence>
<dbReference type="Gene3D" id="1.10.150.80">
    <property type="entry name" value="HRDC domain"/>
    <property type="match status" value="1"/>
</dbReference>
<reference evidence="16 17" key="1">
    <citation type="journal article" date="2011" name="Proc. Natl. Acad. Sci. U.S.A.">
        <title>Evolutionary erosion of yeast sex chromosomes by mating-type switching accidents.</title>
        <authorList>
            <person name="Gordon J.L."/>
            <person name="Armisen D."/>
            <person name="Proux-Wera E."/>
            <person name="Oheigeartaigh S.S."/>
            <person name="Byrne K.P."/>
            <person name="Wolfe K.H."/>
        </authorList>
    </citation>
    <scope>NUCLEOTIDE SEQUENCE [LARGE SCALE GENOMIC DNA]</scope>
    <source>
        <strain evidence="17">ATCC 76901 / BCRC 22586 / CBS 4309 / NBRC 1992 / NRRL Y-12630</strain>
    </source>
</reference>
<dbReference type="SMART" id="SM00487">
    <property type="entry name" value="DEXDc"/>
    <property type="match status" value="1"/>
</dbReference>
<evidence type="ECO:0000313" key="16">
    <source>
        <dbReference type="EMBL" id="CCC69999.1"/>
    </source>
</evidence>
<dbReference type="InterPro" id="IPR001650">
    <property type="entry name" value="Helicase_C-like"/>
</dbReference>
<dbReference type="Pfam" id="PF00271">
    <property type="entry name" value="Helicase_C"/>
    <property type="match status" value="1"/>
</dbReference>
<keyword evidence="6" id="KW-0067">ATP-binding</keyword>
<dbReference type="GO" id="GO:0005737">
    <property type="term" value="C:cytoplasm"/>
    <property type="evidence" value="ECO:0007669"/>
    <property type="project" value="TreeGrafter"/>
</dbReference>
<dbReference type="InterPro" id="IPR014001">
    <property type="entry name" value="Helicase_ATP-bd"/>
</dbReference>
<dbReference type="GO" id="GO:0003677">
    <property type="term" value="F:DNA binding"/>
    <property type="evidence" value="ECO:0007669"/>
    <property type="project" value="UniProtKB-KW"/>
</dbReference>
<dbReference type="Pfam" id="PF09382">
    <property type="entry name" value="RQC"/>
    <property type="match status" value="1"/>
</dbReference>
<feature type="compositionally biased region" description="Polar residues" evidence="12">
    <location>
        <begin position="1307"/>
        <end position="1337"/>
    </location>
</feature>
<dbReference type="InterPro" id="IPR018982">
    <property type="entry name" value="RQC_domain"/>
</dbReference>
<organism evidence="16 17">
    <name type="scientific">Naumovozyma castellii</name>
    <name type="common">Yeast</name>
    <name type="synonym">Saccharomyces castellii</name>
    <dbReference type="NCBI Taxonomy" id="27288"/>
    <lineage>
        <taxon>Eukaryota</taxon>
        <taxon>Fungi</taxon>
        <taxon>Dikarya</taxon>
        <taxon>Ascomycota</taxon>
        <taxon>Saccharomycotina</taxon>
        <taxon>Saccharomycetes</taxon>
        <taxon>Saccharomycetales</taxon>
        <taxon>Saccharomycetaceae</taxon>
        <taxon>Naumovozyma</taxon>
    </lineage>
</organism>
<dbReference type="CDD" id="cd18794">
    <property type="entry name" value="SF2_C_RecQ"/>
    <property type="match status" value="1"/>
</dbReference>
<dbReference type="Pfam" id="PF00270">
    <property type="entry name" value="DEAD"/>
    <property type="match status" value="1"/>
</dbReference>
<evidence type="ECO:0000256" key="6">
    <source>
        <dbReference type="ARBA" id="ARBA00022840"/>
    </source>
</evidence>
<keyword evidence="9" id="KW-0539">Nucleus</keyword>
<dbReference type="GO" id="GO:0000706">
    <property type="term" value="P:meiotic DNA double-strand break processing"/>
    <property type="evidence" value="ECO:0007669"/>
    <property type="project" value="EnsemblFungi"/>
</dbReference>
<dbReference type="PROSITE" id="PS00690">
    <property type="entry name" value="DEAH_ATP_HELICASE"/>
    <property type="match status" value="1"/>
</dbReference>
<comment type="similarity">
    <text evidence="2">Belongs to the helicase family. RecQ subfamily.</text>
</comment>
<dbReference type="GO" id="GO:0005524">
    <property type="term" value="F:ATP binding"/>
    <property type="evidence" value="ECO:0007669"/>
    <property type="project" value="UniProtKB-KW"/>
</dbReference>
<feature type="region of interest" description="Disordered" evidence="12">
    <location>
        <begin position="319"/>
        <end position="344"/>
    </location>
</feature>
<evidence type="ECO:0000256" key="4">
    <source>
        <dbReference type="ARBA" id="ARBA00022801"/>
    </source>
</evidence>